<keyword evidence="8 18" id="KW-1114">Inhibition of host interferon signaling pathway by virus</keyword>
<dbReference type="EMBL" id="MH777382">
    <property type="protein sequence ID" value="AYA94728.1"/>
    <property type="molecule type" value="Genomic_DNA"/>
</dbReference>
<keyword evidence="7 18" id="KW-0863">Zinc-finger</keyword>
<keyword evidence="11 18" id="KW-0238">DNA-binding</keyword>
<keyword evidence="3 18" id="KW-1048">Host nucleus</keyword>
<feature type="zinc finger region" evidence="18">
    <location>
        <begin position="51"/>
        <end position="87"/>
    </location>
</feature>
<dbReference type="Pfam" id="PF00527">
    <property type="entry name" value="E7"/>
    <property type="match status" value="1"/>
</dbReference>
<accession>A0A385PM43</accession>
<evidence type="ECO:0000256" key="14">
    <source>
        <dbReference type="ARBA" id="ARBA00023200"/>
    </source>
</evidence>
<keyword evidence="2 18" id="KW-0244">Early protein</keyword>
<keyword evidence="1 18" id="KW-1121">Modulation of host cell cycle by virus</keyword>
<evidence type="ECO:0000256" key="1">
    <source>
        <dbReference type="ARBA" id="ARBA00022504"/>
    </source>
</evidence>
<dbReference type="InterPro" id="IPR000148">
    <property type="entry name" value="Papilloma_E7"/>
</dbReference>
<evidence type="ECO:0000256" key="10">
    <source>
        <dbReference type="ARBA" id="ARBA00023015"/>
    </source>
</evidence>
<evidence type="ECO:0000256" key="4">
    <source>
        <dbReference type="ARBA" id="ARBA00022581"/>
    </source>
</evidence>
<keyword evidence="14 18" id="KW-1035">Host cytoplasm</keyword>
<evidence type="ECO:0000256" key="17">
    <source>
        <dbReference type="ARBA" id="ARBA00023309"/>
    </source>
</evidence>
<comment type="caution">
    <text evidence="18">Lacks conserved residue(s) required for the propagation of feature annotation.</text>
</comment>
<keyword evidence="12 18" id="KW-0010">Activator</keyword>
<comment type="domain">
    <text evidence="18">The E7 terminal domain is an intrinsically disordered domain, whose flexibility and conformational transitions confer target adaptability to the oncoprotein. It allows adaptation to a variety of protein targets and exposes the PEST degradation sequence that regulates its turnover in the cell.</text>
</comment>
<dbReference type="GO" id="GO:0030430">
    <property type="term" value="C:host cell cytoplasm"/>
    <property type="evidence" value="ECO:0007669"/>
    <property type="project" value="UniProtKB-SubCell"/>
</dbReference>
<evidence type="ECO:0000256" key="19">
    <source>
        <dbReference type="PIRNR" id="PIRNR003407"/>
    </source>
</evidence>
<comment type="subunit">
    <text evidence="18">Homodimer. Homooligomer. Interacts with host RB1; this interaction induces dissociation of RB1-E2F1 complex thereby disrupting RB1 activity. Interacts with host EP300; this interaction represses EP300 transcriptional activity. Interacts with protein E2; this interaction inhibits E7 oncogenic activity. Interacts with host TMEM173/STING; this interaction impairs the ability of TMEM173/STING to sense cytosolic DNA and promote the production of type I interferon (IFN-alpha and IFN-beta).</text>
</comment>
<dbReference type="GO" id="GO:0039645">
    <property type="term" value="P:symbiont-mediated perturbation of host cell cycle G1/S transition checkpoint"/>
    <property type="evidence" value="ECO:0007669"/>
    <property type="project" value="UniProtKB-UniRule"/>
</dbReference>
<evidence type="ECO:0000256" key="6">
    <source>
        <dbReference type="ARBA" id="ARBA00022723"/>
    </source>
</evidence>
<evidence type="ECO:0000256" key="7">
    <source>
        <dbReference type="ARBA" id="ARBA00022771"/>
    </source>
</evidence>
<keyword evidence="6 18" id="KW-0479">Metal-binding</keyword>
<organism evidence="20">
    <name type="scientific">Human papillomavirus</name>
    <dbReference type="NCBI Taxonomy" id="10566"/>
    <lineage>
        <taxon>Viruses</taxon>
        <taxon>Monodnaviria</taxon>
        <taxon>Shotokuvirae</taxon>
        <taxon>Cossaviricota</taxon>
        <taxon>Papovaviricetes</taxon>
        <taxon>Zurhausenvirales</taxon>
        <taxon>Papillomaviridae</taxon>
    </lineage>
</organism>
<comment type="similarity">
    <text evidence="18 19">Belongs to the papillomaviridae E7 protein family.</text>
</comment>
<evidence type="ECO:0000256" key="12">
    <source>
        <dbReference type="ARBA" id="ARBA00023159"/>
    </source>
</evidence>
<keyword evidence="10 18" id="KW-0805">Transcription regulation</keyword>
<sequence length="98" mass="10915">MRGNQPTAQDIELDLFDLVLPSNLLATEESLSPDEEPEEEQINPFKVDTYCGSCRTSVRIYILATSAAVWTLQQLLSGELAIVCAQCSRARFQHGRSQ</sequence>
<evidence type="ECO:0000256" key="3">
    <source>
        <dbReference type="ARBA" id="ARBA00022562"/>
    </source>
</evidence>
<evidence type="ECO:0000256" key="2">
    <source>
        <dbReference type="ARBA" id="ARBA00022518"/>
    </source>
</evidence>
<dbReference type="GO" id="GO:0019904">
    <property type="term" value="F:protein domain specific binding"/>
    <property type="evidence" value="ECO:0007669"/>
    <property type="project" value="UniProtKB-UniRule"/>
</dbReference>
<dbReference type="GO" id="GO:0003700">
    <property type="term" value="F:DNA-binding transcription factor activity"/>
    <property type="evidence" value="ECO:0007669"/>
    <property type="project" value="UniProtKB-UniRule"/>
</dbReference>
<evidence type="ECO:0000256" key="11">
    <source>
        <dbReference type="ARBA" id="ARBA00023125"/>
    </source>
</evidence>
<proteinExistence type="inferred from homology"/>
<keyword evidence="9 18" id="KW-0862">Zinc</keyword>
<evidence type="ECO:0000256" key="8">
    <source>
        <dbReference type="ARBA" id="ARBA00022830"/>
    </source>
</evidence>
<keyword evidence="13 18" id="KW-0804">Transcription</keyword>
<comment type="function">
    <text evidence="19">E7 protein has both transforming and trans-activating activities.</text>
</comment>
<gene>
    <name evidence="18" type="primary">E7</name>
</gene>
<dbReference type="Gene3D" id="3.30.160.330">
    <property type="match status" value="1"/>
</dbReference>
<dbReference type="GO" id="GO:0006351">
    <property type="term" value="P:DNA-templated transcription"/>
    <property type="evidence" value="ECO:0007669"/>
    <property type="project" value="UniProtKB-UniRule"/>
</dbReference>
<comment type="function">
    <text evidence="18">Plays a role in viral genome replication by driving entry of quiescent cells into the cell cycle. Stimulation of progression from G1 to S phase allows the virus to efficiently use the cellular DNA replicating machinery to achieve viral genome replication. E7 protein has both transforming and trans-activating activities. Induces the disassembly of the E2F1 transcription factor from RB1, with subsequent transcriptional activation of E2F1-regulated S-phase genes. Interferes with host histone deacetylation mediated by HDAC1 and HDAC2, leading to transcription activation. Plays also a role in the inhibition of both antiviral and antiproliferative functions of host interferon alpha. Interaction with host TMEM173/STING impairs the ability of TMEM173/STING to sense cytosolic DNA and promote the production of type I interferon (IFN-alpha and IFN-beta).</text>
</comment>
<dbReference type="GO" id="GO:0008270">
    <property type="term" value="F:zinc ion binding"/>
    <property type="evidence" value="ECO:0007669"/>
    <property type="project" value="UniProtKB-KW"/>
</dbReference>
<dbReference type="GO" id="GO:0003677">
    <property type="term" value="F:DNA binding"/>
    <property type="evidence" value="ECO:0007669"/>
    <property type="project" value="UniProtKB-UniRule"/>
</dbReference>
<feature type="short sequence motif" description="Nuclear export signal" evidence="18">
    <location>
        <begin position="69"/>
        <end position="77"/>
    </location>
</feature>
<dbReference type="PIRSF" id="PIRSF003407">
    <property type="entry name" value="Papvi_E7"/>
    <property type="match status" value="1"/>
</dbReference>
<evidence type="ECO:0000313" key="20">
    <source>
        <dbReference type="EMBL" id="AYA94728.1"/>
    </source>
</evidence>
<keyword evidence="5 18" id="KW-1090">Inhibition of host innate immune response by virus</keyword>
<evidence type="ECO:0000256" key="13">
    <source>
        <dbReference type="ARBA" id="ARBA00023163"/>
    </source>
</evidence>
<keyword evidence="4 18" id="KW-0945">Host-virus interaction</keyword>
<keyword evidence="15" id="KW-0922">Interferon antiviral system evasion</keyword>
<dbReference type="HAMAP" id="MF_04004">
    <property type="entry name" value="PPV_E7"/>
    <property type="match status" value="1"/>
</dbReference>
<evidence type="ECO:0000256" key="16">
    <source>
        <dbReference type="ARBA" id="ARBA00023280"/>
    </source>
</evidence>
<comment type="subcellular location">
    <subcellularLocation>
        <location evidence="18">Host cytoplasm</location>
    </subcellularLocation>
    <subcellularLocation>
        <location evidence="18">Host nucleus</location>
    </subcellularLocation>
    <text evidence="18">Predominantly found in the host nucleus.</text>
</comment>
<keyword evidence="17 18" id="KW-1078">G1/S host cell cycle checkpoint dysregulation by virus</keyword>
<comment type="PTM">
    <text evidence="18">Highly phosphorylated.</text>
</comment>
<dbReference type="GO" id="GO:0042025">
    <property type="term" value="C:host cell nucleus"/>
    <property type="evidence" value="ECO:0007669"/>
    <property type="project" value="UniProtKB-SubCell"/>
</dbReference>
<keyword evidence="16 18" id="KW-0899">Viral immunoevasion</keyword>
<evidence type="ECO:0000256" key="15">
    <source>
        <dbReference type="ARBA" id="ARBA00023258"/>
    </source>
</evidence>
<evidence type="ECO:0000256" key="5">
    <source>
        <dbReference type="ARBA" id="ARBA00022632"/>
    </source>
</evidence>
<evidence type="ECO:0000256" key="9">
    <source>
        <dbReference type="ARBA" id="ARBA00022833"/>
    </source>
</evidence>
<reference evidence="20" key="1">
    <citation type="journal article" date="2018" name="Nat. Med.">
        <title>Expanded skin virome in DOCK8-deficient patients.</title>
        <authorList>
            <consortium name="NISC Comparative Sequencing Program"/>
            <person name="Tirosh O."/>
            <person name="Conlan S."/>
            <person name="Deming C."/>
            <person name="Lee-Lin S.Q."/>
            <person name="Huang X."/>
            <person name="Su H.C."/>
            <person name="Freeman A.F."/>
            <person name="Segre J.A."/>
            <person name="Kong H.H."/>
        </authorList>
    </citation>
    <scope>NUCLEOTIDE SEQUENCE</scope>
    <source>
        <strain evidence="20">HPV-mSK_243</strain>
    </source>
</reference>
<dbReference type="GO" id="GO:0052170">
    <property type="term" value="P:symbiont-mediated suppression of host innate immune response"/>
    <property type="evidence" value="ECO:0007669"/>
    <property type="project" value="UniProtKB-KW"/>
</dbReference>
<dbReference type="GO" id="GO:0039502">
    <property type="term" value="P:symbiont-mediated suppression of host type I interferon-mediated signaling pathway"/>
    <property type="evidence" value="ECO:0007669"/>
    <property type="project" value="UniProtKB-UniRule"/>
</dbReference>
<protein>
    <recommendedName>
        <fullName evidence="18 19">Protein E7</fullName>
    </recommendedName>
</protein>
<evidence type="ECO:0000256" key="18">
    <source>
        <dbReference type="HAMAP-Rule" id="MF_04004"/>
    </source>
</evidence>
<name>A0A385PM43_9PAPI</name>
<dbReference type="SUPFAM" id="SSF161234">
    <property type="entry name" value="E7 C-terminal domain-like"/>
    <property type="match status" value="1"/>
</dbReference>